<evidence type="ECO:0000313" key="3">
    <source>
        <dbReference type="Proteomes" id="UP000241690"/>
    </source>
</evidence>
<gene>
    <name evidence="2" type="ORF">M431DRAFT_443285</name>
</gene>
<dbReference type="RefSeq" id="XP_024773396.1">
    <property type="nucleotide sequence ID" value="XM_024915215.1"/>
</dbReference>
<protein>
    <submittedName>
        <fullName evidence="2">Uncharacterized protein</fullName>
    </submittedName>
</protein>
<keyword evidence="3" id="KW-1185">Reference proteome</keyword>
<sequence>MISLRRTWMSFAWCKSATTTPRTSALKWPRSTGCERIMAVHWSSEPVKHWNATDSLRPESRRRIRQPSGWPLPRGSWRLHAS</sequence>
<name>A0A2T4A9F3_TRIHA</name>
<dbReference type="Proteomes" id="UP000241690">
    <property type="component" value="Unassembled WGS sequence"/>
</dbReference>
<evidence type="ECO:0000313" key="2">
    <source>
        <dbReference type="EMBL" id="PTB53719.1"/>
    </source>
</evidence>
<evidence type="ECO:0000256" key="1">
    <source>
        <dbReference type="SAM" id="MobiDB-lite"/>
    </source>
</evidence>
<accession>A0A2T4A9F3</accession>
<dbReference type="EMBL" id="KZ679681">
    <property type="protein sequence ID" value="PTB53719.1"/>
    <property type="molecule type" value="Genomic_DNA"/>
</dbReference>
<organism evidence="2 3">
    <name type="scientific">Trichoderma harzianum CBS 226.95</name>
    <dbReference type="NCBI Taxonomy" id="983964"/>
    <lineage>
        <taxon>Eukaryota</taxon>
        <taxon>Fungi</taxon>
        <taxon>Dikarya</taxon>
        <taxon>Ascomycota</taxon>
        <taxon>Pezizomycotina</taxon>
        <taxon>Sordariomycetes</taxon>
        <taxon>Hypocreomycetidae</taxon>
        <taxon>Hypocreales</taxon>
        <taxon>Hypocreaceae</taxon>
        <taxon>Trichoderma</taxon>
    </lineage>
</organism>
<dbReference type="GeneID" id="36623782"/>
<dbReference type="AlphaFoldDB" id="A0A2T4A9F3"/>
<reference evidence="2 3" key="1">
    <citation type="submission" date="2016-07" db="EMBL/GenBank/DDBJ databases">
        <title>Multiple horizontal gene transfer events from other fungi enriched the ability of initially mycotrophic Trichoderma (Ascomycota) to feed on dead plant biomass.</title>
        <authorList>
            <consortium name="DOE Joint Genome Institute"/>
            <person name="Aerts A."/>
            <person name="Atanasova L."/>
            <person name="Chenthamara K."/>
            <person name="Zhang J."/>
            <person name="Grujic M."/>
            <person name="Henrissat B."/>
            <person name="Kuo A."/>
            <person name="Salamov A."/>
            <person name="Lipzen A."/>
            <person name="Labutti K."/>
            <person name="Barry K."/>
            <person name="Miao Y."/>
            <person name="Rahimi M.J."/>
            <person name="Shen Q."/>
            <person name="Grigoriev I.V."/>
            <person name="Kubicek C.P."/>
            <person name="Druzhinina I.S."/>
        </authorList>
    </citation>
    <scope>NUCLEOTIDE SEQUENCE [LARGE SCALE GENOMIC DNA]</scope>
    <source>
        <strain evidence="2 3">CBS 226.95</strain>
    </source>
</reference>
<proteinExistence type="predicted"/>
<feature type="region of interest" description="Disordered" evidence="1">
    <location>
        <begin position="55"/>
        <end position="82"/>
    </location>
</feature>